<dbReference type="AlphaFoldDB" id="A0AAW0GKY7"/>
<accession>A0AAW0GKY7</accession>
<evidence type="ECO:0000313" key="1">
    <source>
        <dbReference type="EMBL" id="KAK7692459.1"/>
    </source>
</evidence>
<protein>
    <submittedName>
        <fullName evidence="1">Uncharacterized protein</fullName>
    </submittedName>
</protein>
<proteinExistence type="predicted"/>
<dbReference type="Pfam" id="PF16850">
    <property type="entry name" value="Inhibitor_I66"/>
    <property type="match status" value="1"/>
</dbReference>
<comment type="caution">
    <text evidence="1">The sequence shown here is derived from an EMBL/GenBank/DDBJ whole genome shotgun (WGS) entry which is preliminary data.</text>
</comment>
<dbReference type="Gene3D" id="2.80.10.50">
    <property type="match status" value="1"/>
</dbReference>
<keyword evidence="2" id="KW-1185">Reference proteome</keyword>
<dbReference type="GO" id="GO:0004867">
    <property type="term" value="F:serine-type endopeptidase inhibitor activity"/>
    <property type="evidence" value="ECO:0007669"/>
    <property type="project" value="InterPro"/>
</dbReference>
<organism evidence="1 2">
    <name type="scientific">Cerrena zonata</name>
    <dbReference type="NCBI Taxonomy" id="2478898"/>
    <lineage>
        <taxon>Eukaryota</taxon>
        <taxon>Fungi</taxon>
        <taxon>Dikarya</taxon>
        <taxon>Basidiomycota</taxon>
        <taxon>Agaricomycotina</taxon>
        <taxon>Agaricomycetes</taxon>
        <taxon>Polyporales</taxon>
        <taxon>Cerrenaceae</taxon>
        <taxon>Cerrena</taxon>
    </lineage>
</organism>
<reference evidence="1 2" key="1">
    <citation type="submission" date="2022-09" db="EMBL/GenBank/DDBJ databases">
        <authorList>
            <person name="Palmer J.M."/>
        </authorList>
    </citation>
    <scope>NUCLEOTIDE SEQUENCE [LARGE SCALE GENOMIC DNA]</scope>
    <source>
        <strain evidence="1 2">DSM 7382</strain>
    </source>
</reference>
<dbReference type="CDD" id="cd23428">
    <property type="entry name" value="beta-trefoil_Ricin_SPI"/>
    <property type="match status" value="1"/>
</dbReference>
<dbReference type="EMBL" id="JASBNA010000004">
    <property type="protein sequence ID" value="KAK7692459.1"/>
    <property type="molecule type" value="Genomic_DNA"/>
</dbReference>
<evidence type="ECO:0000313" key="2">
    <source>
        <dbReference type="Proteomes" id="UP001385951"/>
    </source>
</evidence>
<name>A0AAW0GKY7_9APHY</name>
<dbReference type="Proteomes" id="UP001385951">
    <property type="component" value="Unassembled WGS sequence"/>
</dbReference>
<dbReference type="InterPro" id="IPR031755">
    <property type="entry name" value="Inhibitor_I66"/>
</dbReference>
<gene>
    <name evidence="1" type="ORF">QCA50_004084</name>
</gene>
<sequence length="153" mass="17188">MSTLENGVYAITNNAGNRHVGRFPIEELTLLPKPLMALPRGVEGPNFMIQRSDKGYNIKTFGAPTGVWRNSVSAFLLEADKSQDWIITAQRQHGENVYTIERPERGVGWVVDEEEGPKGSQVYVKPLSSAKNQSPQSQFLPNELFNFVKIDRK</sequence>